<dbReference type="Proteomes" id="UP000235703">
    <property type="component" value="Unassembled WGS sequence"/>
</dbReference>
<protein>
    <recommendedName>
        <fullName evidence="7">2-C-methyl-D-erythritol 4-phosphate cytidylyltransferase</fullName>
        <ecNumber evidence="7">2.7.7.60</ecNumber>
    </recommendedName>
    <alternativeName>
        <fullName evidence="7">4-diphosphocytidyl-2C-methyl-D-erythritol synthase</fullName>
    </alternativeName>
    <alternativeName>
        <fullName evidence="7">MEP cytidylyltransferase</fullName>
        <shortName evidence="7">MCT</shortName>
    </alternativeName>
</protein>
<dbReference type="InterPro" id="IPR050088">
    <property type="entry name" value="IspD/TarI_cytidylyltransf_bact"/>
</dbReference>
<dbReference type="NCBIfam" id="TIGR00453">
    <property type="entry name" value="ispD"/>
    <property type="match status" value="1"/>
</dbReference>
<keyword evidence="6 7" id="KW-0414">Isoprene biosynthesis</keyword>
<keyword evidence="5 7" id="KW-0548">Nucleotidyltransferase</keyword>
<evidence type="ECO:0000256" key="6">
    <source>
        <dbReference type="ARBA" id="ARBA00023229"/>
    </source>
</evidence>
<comment type="pathway">
    <text evidence="2 7">Isoprenoid biosynthesis; isopentenyl diphosphate biosynthesis via DXP pathway; isopentenyl diphosphate from 1-deoxy-D-xylulose 5-phosphate: step 2/6.</text>
</comment>
<dbReference type="HAMAP" id="MF_00108">
    <property type="entry name" value="IspD"/>
    <property type="match status" value="1"/>
</dbReference>
<dbReference type="InterPro" id="IPR018294">
    <property type="entry name" value="ISPD_synthase_CS"/>
</dbReference>
<evidence type="ECO:0000256" key="3">
    <source>
        <dbReference type="ARBA" id="ARBA00009789"/>
    </source>
</evidence>
<dbReference type="FunFam" id="3.90.550.10:FF:000003">
    <property type="entry name" value="2-C-methyl-D-erythritol 4-phosphate cytidylyltransferase"/>
    <property type="match status" value="1"/>
</dbReference>
<gene>
    <name evidence="7" type="primary">ispD</name>
    <name evidence="8" type="ORF">CJ198_07525</name>
</gene>
<dbReference type="EC" id="2.7.7.60" evidence="7"/>
<feature type="site" description="Positions MEP for the nucleophilic attack" evidence="7">
    <location>
        <position position="219"/>
    </location>
</feature>
<dbReference type="PANTHER" id="PTHR32125">
    <property type="entry name" value="2-C-METHYL-D-ERYTHRITOL 4-PHOSPHATE CYTIDYLYLTRANSFERASE, CHLOROPLASTIC"/>
    <property type="match status" value="1"/>
</dbReference>
<evidence type="ECO:0000313" key="9">
    <source>
        <dbReference type="Proteomes" id="UP000235703"/>
    </source>
</evidence>
<feature type="site" description="Transition state stabilizer" evidence="7">
    <location>
        <position position="16"/>
    </location>
</feature>
<name>A0A2N6PHN7_9MICO</name>
<feature type="site" description="Positions MEP for the nucleophilic attack" evidence="7">
    <location>
        <position position="163"/>
    </location>
</feature>
<dbReference type="OrthoDB" id="9802561at2"/>
<sequence>MIRTCIVIPAAGSGTRLGAGIPKAFAELAGTTLLEHCVRGAHASGVADHIVVAVPEAFLASARDTLGTAAEVVAGGADRVASVRAALAAAQRSDPGIEAVLVHDAARCLTPPEVFTRVTDALGAGAQAVVPVLPVTDTIKRVETLRSPCAAAGDERVIGDIDREQLRRVQTPQGFAVEVLEEAHALQARDPITATDDAMLAERLGHEVRAVAGDERALKITHPLDMRIAELLLEDATAGGQNR</sequence>
<dbReference type="RefSeq" id="WP_102162004.1">
    <property type="nucleotide sequence ID" value="NZ_PNFZ01000003.1"/>
</dbReference>
<dbReference type="GO" id="GO:0050518">
    <property type="term" value="F:2-C-methyl-D-erythritol 4-phosphate cytidylyltransferase activity"/>
    <property type="evidence" value="ECO:0007669"/>
    <property type="project" value="UniProtKB-UniRule"/>
</dbReference>
<evidence type="ECO:0000313" key="8">
    <source>
        <dbReference type="EMBL" id="PMB98208.1"/>
    </source>
</evidence>
<dbReference type="UniPathway" id="UPA00056">
    <property type="reaction ID" value="UER00093"/>
</dbReference>
<dbReference type="CDD" id="cd02516">
    <property type="entry name" value="CDP-ME_synthetase"/>
    <property type="match status" value="1"/>
</dbReference>
<dbReference type="GO" id="GO:0019288">
    <property type="term" value="P:isopentenyl diphosphate biosynthetic process, methylerythritol 4-phosphate pathway"/>
    <property type="evidence" value="ECO:0007669"/>
    <property type="project" value="UniProtKB-UniRule"/>
</dbReference>
<evidence type="ECO:0000256" key="4">
    <source>
        <dbReference type="ARBA" id="ARBA00022679"/>
    </source>
</evidence>
<accession>A0A2N6PHN7</accession>
<dbReference type="Pfam" id="PF01128">
    <property type="entry name" value="IspD"/>
    <property type="match status" value="1"/>
</dbReference>
<dbReference type="Gene3D" id="3.90.550.10">
    <property type="entry name" value="Spore Coat Polysaccharide Biosynthesis Protein SpsA, Chain A"/>
    <property type="match status" value="1"/>
</dbReference>
<comment type="caution">
    <text evidence="8">The sequence shown here is derived from an EMBL/GenBank/DDBJ whole genome shotgun (WGS) entry which is preliminary data.</text>
</comment>
<comment type="function">
    <text evidence="7">Catalyzes the formation of 4-diphosphocytidyl-2-C-methyl-D-erythritol from CTP and 2-C-methyl-D-erythritol 4-phosphate (MEP).</text>
</comment>
<dbReference type="SUPFAM" id="SSF53448">
    <property type="entry name" value="Nucleotide-diphospho-sugar transferases"/>
    <property type="match status" value="1"/>
</dbReference>
<comment type="similarity">
    <text evidence="3 7">Belongs to the IspD/TarI cytidylyltransferase family. IspD subfamily.</text>
</comment>
<evidence type="ECO:0000256" key="2">
    <source>
        <dbReference type="ARBA" id="ARBA00004787"/>
    </source>
</evidence>
<dbReference type="PROSITE" id="PS01295">
    <property type="entry name" value="ISPD"/>
    <property type="match status" value="1"/>
</dbReference>
<dbReference type="PANTHER" id="PTHR32125:SF4">
    <property type="entry name" value="2-C-METHYL-D-ERYTHRITOL 4-PHOSPHATE CYTIDYLYLTRANSFERASE, CHLOROPLASTIC"/>
    <property type="match status" value="1"/>
</dbReference>
<keyword evidence="9" id="KW-1185">Reference proteome</keyword>
<organism evidence="8 9">
    <name type="scientific">Brevibacterium luteolum</name>
    <dbReference type="NCBI Taxonomy" id="199591"/>
    <lineage>
        <taxon>Bacteria</taxon>
        <taxon>Bacillati</taxon>
        <taxon>Actinomycetota</taxon>
        <taxon>Actinomycetes</taxon>
        <taxon>Micrococcales</taxon>
        <taxon>Brevibacteriaceae</taxon>
        <taxon>Brevibacterium</taxon>
    </lineage>
</organism>
<proteinExistence type="inferred from homology"/>
<feature type="site" description="Transition state stabilizer" evidence="7">
    <location>
        <position position="23"/>
    </location>
</feature>
<keyword evidence="4 7" id="KW-0808">Transferase</keyword>
<evidence type="ECO:0000256" key="5">
    <source>
        <dbReference type="ARBA" id="ARBA00022695"/>
    </source>
</evidence>
<dbReference type="AlphaFoldDB" id="A0A2N6PHN7"/>
<evidence type="ECO:0000256" key="1">
    <source>
        <dbReference type="ARBA" id="ARBA00001282"/>
    </source>
</evidence>
<dbReference type="EMBL" id="PNFZ01000003">
    <property type="protein sequence ID" value="PMB98208.1"/>
    <property type="molecule type" value="Genomic_DNA"/>
</dbReference>
<comment type="catalytic activity">
    <reaction evidence="1 7">
        <text>2-C-methyl-D-erythritol 4-phosphate + CTP + H(+) = 4-CDP-2-C-methyl-D-erythritol + diphosphate</text>
        <dbReference type="Rhea" id="RHEA:13429"/>
        <dbReference type="ChEBI" id="CHEBI:15378"/>
        <dbReference type="ChEBI" id="CHEBI:33019"/>
        <dbReference type="ChEBI" id="CHEBI:37563"/>
        <dbReference type="ChEBI" id="CHEBI:57823"/>
        <dbReference type="ChEBI" id="CHEBI:58262"/>
        <dbReference type="EC" id="2.7.7.60"/>
    </reaction>
</comment>
<dbReference type="InterPro" id="IPR001228">
    <property type="entry name" value="IspD"/>
</dbReference>
<dbReference type="InterPro" id="IPR029044">
    <property type="entry name" value="Nucleotide-diphossugar_trans"/>
</dbReference>
<evidence type="ECO:0000256" key="7">
    <source>
        <dbReference type="HAMAP-Rule" id="MF_00108"/>
    </source>
</evidence>
<reference evidence="8 9" key="1">
    <citation type="submission" date="2017-09" db="EMBL/GenBank/DDBJ databases">
        <title>Bacterial strain isolated from the female urinary microbiota.</title>
        <authorList>
            <person name="Thomas-White K."/>
            <person name="Kumar N."/>
            <person name="Forster S."/>
            <person name="Putonti C."/>
            <person name="Lawley T."/>
            <person name="Wolfe A.J."/>
        </authorList>
    </citation>
    <scope>NUCLEOTIDE SEQUENCE [LARGE SCALE GENOMIC DNA]</scope>
    <source>
        <strain evidence="8 9">UMB0680</strain>
    </source>
</reference>
<dbReference type="InterPro" id="IPR034683">
    <property type="entry name" value="IspD/TarI"/>
</dbReference>